<keyword evidence="13" id="KW-1185">Reference proteome</keyword>
<evidence type="ECO:0000313" key="13">
    <source>
        <dbReference type="Proteomes" id="UP001445076"/>
    </source>
</evidence>
<sequence length="507" mass="55840">ITNMAAAVRGSPGTRCFIHYLNSSSGVRHLVRGHANAYNVGYWFPTSSYHSGATSQRSRWTHCGGSSKLLVGQLTVLQLPSQLSRTSLRHNSSASSILHKIFFVKAASPLPDEEIVDSNGVKADSLDATTYSVYNTAAPVNSVTDDTSAAAFQSVADAGESVAASQNTIDSITYILPPPVPPEAVGPALNALGEPTFASLGLGGWSPVGIVQSSLEFLHVTADLPWWGAIALVTVAIRTLVFPLVLKAQRNAAKMNNNLPQLQILQIKMTEARNCGDQLNAARYSQEMVEFMKEKEINPMKNLIVPLAQAPVFISVFLALRRLANLPLDSFQTGGLFWFMDLNVCDPYYLLPVITSLTMLATIELGADGAKLSSQNMHLMKYFLRLLPFLIFPFTMNFPAAVLCYWVSTNVFSLIQVGFLKIPAVRNYFKIEASIHHKKETLPQQNKGMVEGFKESWKNMKITREIAERESYDEMRFKKAGAGPIVRTYKHNPVKNVINVQAKVKSR</sequence>
<dbReference type="Pfam" id="PF02096">
    <property type="entry name" value="60KD_IMP"/>
    <property type="match status" value="1"/>
</dbReference>
<evidence type="ECO:0000256" key="8">
    <source>
        <dbReference type="ARBA" id="ARBA00023136"/>
    </source>
</evidence>
<evidence type="ECO:0000259" key="11">
    <source>
        <dbReference type="Pfam" id="PF02096"/>
    </source>
</evidence>
<evidence type="ECO:0000256" key="7">
    <source>
        <dbReference type="ARBA" id="ARBA00023128"/>
    </source>
</evidence>
<accession>A0AAW0WL89</accession>
<evidence type="ECO:0000256" key="5">
    <source>
        <dbReference type="ARBA" id="ARBA00022946"/>
    </source>
</evidence>
<keyword evidence="8 10" id="KW-0472">Membrane</keyword>
<keyword evidence="3 9" id="KW-0812">Transmembrane</keyword>
<name>A0AAW0WL89_CHEQU</name>
<dbReference type="GO" id="GO:0032979">
    <property type="term" value="P:protein insertion into mitochondrial inner membrane from matrix"/>
    <property type="evidence" value="ECO:0007669"/>
    <property type="project" value="TreeGrafter"/>
</dbReference>
<reference evidence="12 13" key="1">
    <citation type="journal article" date="2024" name="BMC Genomics">
        <title>Genome assembly of redclaw crayfish (Cherax quadricarinatus) provides insights into its immune adaptation and hypoxia tolerance.</title>
        <authorList>
            <person name="Liu Z."/>
            <person name="Zheng J."/>
            <person name="Li H."/>
            <person name="Fang K."/>
            <person name="Wang S."/>
            <person name="He J."/>
            <person name="Zhou D."/>
            <person name="Weng S."/>
            <person name="Chi M."/>
            <person name="Gu Z."/>
            <person name="He J."/>
            <person name="Li F."/>
            <person name="Wang M."/>
        </authorList>
    </citation>
    <scope>NUCLEOTIDE SEQUENCE [LARGE SCALE GENOMIC DNA]</scope>
    <source>
        <strain evidence="12">ZL_2023a</strain>
    </source>
</reference>
<evidence type="ECO:0000256" key="6">
    <source>
        <dbReference type="ARBA" id="ARBA00022989"/>
    </source>
</evidence>
<keyword evidence="7" id="KW-0496">Mitochondrion</keyword>
<dbReference type="Proteomes" id="UP001445076">
    <property type="component" value="Unassembled WGS sequence"/>
</dbReference>
<comment type="subcellular location">
    <subcellularLocation>
        <location evidence="9">Membrane</location>
        <topology evidence="9">Multi-pass membrane protein</topology>
    </subcellularLocation>
    <subcellularLocation>
        <location evidence="1">Mitochondrion inner membrane</location>
        <topology evidence="1">Multi-pass membrane protein</topology>
    </subcellularLocation>
</comment>
<dbReference type="InterPro" id="IPR001708">
    <property type="entry name" value="YidC/ALB3/OXA1/COX18"/>
</dbReference>
<feature type="domain" description="Membrane insertase YidC/Oxa/ALB C-terminal" evidence="11">
    <location>
        <begin position="226"/>
        <end position="417"/>
    </location>
</feature>
<dbReference type="CDD" id="cd20069">
    <property type="entry name" value="5TM_Oxa1-like"/>
    <property type="match status" value="1"/>
</dbReference>
<evidence type="ECO:0000256" key="1">
    <source>
        <dbReference type="ARBA" id="ARBA00004448"/>
    </source>
</evidence>
<feature type="transmembrane region" description="Helical" evidence="10">
    <location>
        <begin position="348"/>
        <end position="370"/>
    </location>
</feature>
<gene>
    <name evidence="12" type="ORF">OTU49_009392</name>
</gene>
<dbReference type="AlphaFoldDB" id="A0AAW0WL89"/>
<comment type="caution">
    <text evidence="12">The sequence shown here is derived from an EMBL/GenBank/DDBJ whole genome shotgun (WGS) entry which is preliminary data.</text>
</comment>
<feature type="non-terminal residue" evidence="12">
    <location>
        <position position="1"/>
    </location>
</feature>
<keyword evidence="5" id="KW-0809">Transit peptide</keyword>
<dbReference type="GO" id="GO:0005743">
    <property type="term" value="C:mitochondrial inner membrane"/>
    <property type="evidence" value="ECO:0007669"/>
    <property type="project" value="UniProtKB-SubCell"/>
</dbReference>
<proteinExistence type="inferred from homology"/>
<feature type="transmembrane region" description="Helical" evidence="10">
    <location>
        <begin position="224"/>
        <end position="246"/>
    </location>
</feature>
<organism evidence="12 13">
    <name type="scientific">Cherax quadricarinatus</name>
    <name type="common">Australian red claw crayfish</name>
    <dbReference type="NCBI Taxonomy" id="27406"/>
    <lineage>
        <taxon>Eukaryota</taxon>
        <taxon>Metazoa</taxon>
        <taxon>Ecdysozoa</taxon>
        <taxon>Arthropoda</taxon>
        <taxon>Crustacea</taxon>
        <taxon>Multicrustacea</taxon>
        <taxon>Malacostraca</taxon>
        <taxon>Eumalacostraca</taxon>
        <taxon>Eucarida</taxon>
        <taxon>Decapoda</taxon>
        <taxon>Pleocyemata</taxon>
        <taxon>Astacidea</taxon>
        <taxon>Parastacoidea</taxon>
        <taxon>Parastacidae</taxon>
        <taxon>Cherax</taxon>
    </lineage>
</organism>
<dbReference type="NCBIfam" id="TIGR03592">
    <property type="entry name" value="yidC_oxa1_cterm"/>
    <property type="match status" value="1"/>
</dbReference>
<evidence type="ECO:0000256" key="2">
    <source>
        <dbReference type="ARBA" id="ARBA00009877"/>
    </source>
</evidence>
<evidence type="ECO:0000256" key="4">
    <source>
        <dbReference type="ARBA" id="ARBA00022792"/>
    </source>
</evidence>
<dbReference type="PANTHER" id="PTHR12428">
    <property type="entry name" value="OXA1"/>
    <property type="match status" value="1"/>
</dbReference>
<evidence type="ECO:0000256" key="10">
    <source>
        <dbReference type="SAM" id="Phobius"/>
    </source>
</evidence>
<keyword evidence="6 10" id="KW-1133">Transmembrane helix</keyword>
<feature type="transmembrane region" description="Helical" evidence="10">
    <location>
        <begin position="382"/>
        <end position="408"/>
    </location>
</feature>
<evidence type="ECO:0000313" key="12">
    <source>
        <dbReference type="EMBL" id="KAK8728097.1"/>
    </source>
</evidence>
<comment type="similarity">
    <text evidence="2 9">Belongs to the OXA1/ALB3/YidC family.</text>
</comment>
<dbReference type="InterPro" id="IPR028055">
    <property type="entry name" value="YidC/Oxa/ALB_C"/>
</dbReference>
<dbReference type="EMBL" id="JARKIK010000073">
    <property type="protein sequence ID" value="KAK8728097.1"/>
    <property type="molecule type" value="Genomic_DNA"/>
</dbReference>
<evidence type="ECO:0000256" key="3">
    <source>
        <dbReference type="ARBA" id="ARBA00022692"/>
    </source>
</evidence>
<feature type="transmembrane region" description="Helical" evidence="10">
    <location>
        <begin position="302"/>
        <end position="320"/>
    </location>
</feature>
<keyword evidence="4" id="KW-0999">Mitochondrion inner membrane</keyword>
<evidence type="ECO:0000256" key="9">
    <source>
        <dbReference type="RuleBase" id="RU003945"/>
    </source>
</evidence>
<protein>
    <recommendedName>
        <fullName evidence="11">Membrane insertase YidC/Oxa/ALB C-terminal domain-containing protein</fullName>
    </recommendedName>
</protein>
<dbReference type="PANTHER" id="PTHR12428:SF66">
    <property type="entry name" value="MITOCHONDRIAL INNER MEMBRANE PROTEIN OXA1L"/>
    <property type="match status" value="1"/>
</dbReference>
<dbReference type="GO" id="GO:0032977">
    <property type="term" value="F:membrane insertase activity"/>
    <property type="evidence" value="ECO:0007669"/>
    <property type="project" value="InterPro"/>
</dbReference>